<dbReference type="PANTHER" id="PTHR12786:SF2">
    <property type="entry name" value="SPLICING FACTOR 3A SUBUNIT 3"/>
    <property type="match status" value="1"/>
</dbReference>
<keyword evidence="3" id="KW-0508">mRNA splicing</keyword>
<keyword evidence="9" id="KW-1185">Reference proteome</keyword>
<dbReference type="InterPro" id="IPR025086">
    <property type="entry name" value="SDE2/SF3A3_SAP"/>
</dbReference>
<feature type="region of interest" description="Disordered" evidence="5">
    <location>
        <begin position="1"/>
        <end position="25"/>
    </location>
</feature>
<evidence type="ECO:0000313" key="9">
    <source>
        <dbReference type="Proteomes" id="UP001165060"/>
    </source>
</evidence>
<keyword evidence="4" id="KW-0539">Nucleus</keyword>
<reference evidence="8 9" key="1">
    <citation type="journal article" date="2023" name="Commun. Biol.">
        <title>Genome analysis of Parmales, the sister group of diatoms, reveals the evolutionary specialization of diatoms from phago-mixotrophs to photoautotrophs.</title>
        <authorList>
            <person name="Ban H."/>
            <person name="Sato S."/>
            <person name="Yoshikawa S."/>
            <person name="Yamada K."/>
            <person name="Nakamura Y."/>
            <person name="Ichinomiya M."/>
            <person name="Sato N."/>
            <person name="Blanc-Mathieu R."/>
            <person name="Endo H."/>
            <person name="Kuwata A."/>
            <person name="Ogata H."/>
        </authorList>
    </citation>
    <scope>NUCLEOTIDE SEQUENCE [LARGE SCALE GENOMIC DNA]</scope>
</reference>
<dbReference type="Pfam" id="PF11931">
    <property type="entry name" value="SF3a60_Prp9_C"/>
    <property type="match status" value="1"/>
</dbReference>
<accession>A0ABQ6MRV0</accession>
<evidence type="ECO:0000259" key="7">
    <source>
        <dbReference type="Pfam" id="PF13297"/>
    </source>
</evidence>
<dbReference type="EMBL" id="BRYB01003127">
    <property type="protein sequence ID" value="GMI30984.1"/>
    <property type="molecule type" value="Genomic_DNA"/>
</dbReference>
<dbReference type="InterPro" id="IPR051421">
    <property type="entry name" value="RNA_Proc_DNA_Dmg_Regulator"/>
</dbReference>
<organism evidence="8 9">
    <name type="scientific">Tetraparma gracilis</name>
    <dbReference type="NCBI Taxonomy" id="2962635"/>
    <lineage>
        <taxon>Eukaryota</taxon>
        <taxon>Sar</taxon>
        <taxon>Stramenopiles</taxon>
        <taxon>Ochrophyta</taxon>
        <taxon>Bolidophyceae</taxon>
        <taxon>Parmales</taxon>
        <taxon>Triparmaceae</taxon>
        <taxon>Tetraparma</taxon>
    </lineage>
</organism>
<dbReference type="InterPro" id="IPR024598">
    <property type="entry name" value="SF3a60/Prp9_C"/>
</dbReference>
<gene>
    <name evidence="8" type="ORF">TeGR_g13707</name>
</gene>
<feature type="domain" description="SDE2/SF3A3 SAP" evidence="7">
    <location>
        <begin position="322"/>
        <end position="382"/>
    </location>
</feature>
<sequence>MADQADRADQADQADPTTLESGGSTLESVRQSMVAFELSLGLSSALLATADMDSVPAEEAGKESALPVSHPVIHSTLSTLASIKAGAAASGQFAKITTAQALAAAANHGIKETLPIMEDQALAPMARKRRHAESALGEGDADPAVKASALAQVMADQTGDDVFTAFYAALNDLRGRHHKAPSSAAGEETLEDLVVYALGKPAAEGDPRLNRFSEGEVCGRFLDFDAVVDGNRAALRQHIGVGDAPAYAQWLLEASGDGPLLGGDLKVKKRLFKALGDTVGYLVDYKERVQPLLPLEEIARGAEMGRVWEEVRGEWNPEGGGEIDAKKVKDKKELEKYDVAELTAALTANGLKAGGTKAQKIDRLFLLSTTPLDKIPNKHKTKDGAATAADNNSALFVLDFQLTALLRHYRPTLLATAERNKRRLTQTVAEKLAERREILSGNAVEVKEDDSDEEEEIYNPKNLPLGWDGKPIPVWLYKLHGLNKYFHCEICGDETYRGQRDYERHFGESKHTYGMKCLGIPNSRAFHGITKVEDARALWKKMNADKAEASGAADAGGGEQFEDRDGNVMSKQAYETLARQGLL</sequence>
<comment type="subcellular location">
    <subcellularLocation>
        <location evidence="1">Nucleus</location>
    </subcellularLocation>
</comment>
<proteinExistence type="predicted"/>
<comment type="caution">
    <text evidence="8">The sequence shown here is derived from an EMBL/GenBank/DDBJ whole genome shotgun (WGS) entry which is preliminary data.</text>
</comment>
<name>A0ABQ6MRV0_9STRA</name>
<evidence type="ECO:0000256" key="5">
    <source>
        <dbReference type="SAM" id="MobiDB-lite"/>
    </source>
</evidence>
<protein>
    <submittedName>
        <fullName evidence="8">Uncharacterized protein</fullName>
    </submittedName>
</protein>
<feature type="domain" description="Splicing factor SF3a60 /Prp9 subunit C-terminal" evidence="6">
    <location>
        <begin position="462"/>
        <end position="583"/>
    </location>
</feature>
<evidence type="ECO:0000256" key="4">
    <source>
        <dbReference type="ARBA" id="ARBA00023242"/>
    </source>
</evidence>
<keyword evidence="2" id="KW-0507">mRNA processing</keyword>
<evidence type="ECO:0000256" key="2">
    <source>
        <dbReference type="ARBA" id="ARBA00022664"/>
    </source>
</evidence>
<feature type="compositionally biased region" description="Polar residues" evidence="5">
    <location>
        <begin position="16"/>
        <end position="25"/>
    </location>
</feature>
<dbReference type="Pfam" id="PF13297">
    <property type="entry name" value="SDE2_2C"/>
    <property type="match status" value="1"/>
</dbReference>
<feature type="compositionally biased region" description="Basic and acidic residues" evidence="5">
    <location>
        <begin position="1"/>
        <end position="10"/>
    </location>
</feature>
<evidence type="ECO:0000256" key="1">
    <source>
        <dbReference type="ARBA" id="ARBA00004123"/>
    </source>
</evidence>
<dbReference type="PANTHER" id="PTHR12786">
    <property type="entry name" value="SPLICING FACTOR SF3A-RELATED"/>
    <property type="match status" value="1"/>
</dbReference>
<evidence type="ECO:0000313" key="8">
    <source>
        <dbReference type="EMBL" id="GMI30984.1"/>
    </source>
</evidence>
<dbReference type="Proteomes" id="UP001165060">
    <property type="component" value="Unassembled WGS sequence"/>
</dbReference>
<evidence type="ECO:0000256" key="3">
    <source>
        <dbReference type="ARBA" id="ARBA00023187"/>
    </source>
</evidence>
<evidence type="ECO:0000259" key="6">
    <source>
        <dbReference type="Pfam" id="PF11931"/>
    </source>
</evidence>